<feature type="chain" id="PRO_5038442563" evidence="6">
    <location>
        <begin position="24"/>
        <end position="335"/>
    </location>
</feature>
<dbReference type="SUPFAM" id="SSF53807">
    <property type="entry name" value="Helical backbone' metal receptor"/>
    <property type="match status" value="1"/>
</dbReference>
<dbReference type="AlphaFoldDB" id="A0A220MRT3"/>
<keyword evidence="3" id="KW-0813">Transport</keyword>
<evidence type="ECO:0000256" key="6">
    <source>
        <dbReference type="SAM" id="SignalP"/>
    </source>
</evidence>
<keyword evidence="4 6" id="KW-0732">Signal</keyword>
<evidence type="ECO:0000256" key="3">
    <source>
        <dbReference type="ARBA" id="ARBA00022448"/>
    </source>
</evidence>
<feature type="region of interest" description="Disordered" evidence="5">
    <location>
        <begin position="32"/>
        <end position="65"/>
    </location>
</feature>
<feature type="compositionally biased region" description="Basic and acidic residues" evidence="5">
    <location>
        <begin position="42"/>
        <end position="59"/>
    </location>
</feature>
<gene>
    <name evidence="8" type="ORF">BP422_29270</name>
</gene>
<comment type="similarity">
    <text evidence="2">Belongs to the bacterial solute-binding protein 8 family.</text>
</comment>
<dbReference type="InterPro" id="IPR002491">
    <property type="entry name" value="ABC_transptr_periplasmic_BD"/>
</dbReference>
<reference evidence="8 9" key="1">
    <citation type="submission" date="2016-11" db="EMBL/GenBank/DDBJ databases">
        <authorList>
            <person name="Jaros S."/>
            <person name="Januszkiewicz K."/>
            <person name="Wedrychowicz H."/>
        </authorList>
    </citation>
    <scope>NUCLEOTIDE SEQUENCE [LARGE SCALE GENOMIC DNA]</scope>
    <source>
        <strain evidence="8 9">NF2</strain>
    </source>
</reference>
<evidence type="ECO:0000256" key="2">
    <source>
        <dbReference type="ARBA" id="ARBA00008814"/>
    </source>
</evidence>
<dbReference type="RefSeq" id="WP_088910697.1">
    <property type="nucleotide sequence ID" value="NZ_CP018145.1"/>
</dbReference>
<comment type="subcellular location">
    <subcellularLocation>
        <location evidence="1">Cell envelope</location>
    </subcellularLocation>
</comment>
<dbReference type="GO" id="GO:1901678">
    <property type="term" value="P:iron coordination entity transport"/>
    <property type="evidence" value="ECO:0007669"/>
    <property type="project" value="UniProtKB-ARBA"/>
</dbReference>
<name>A0A220MRT3_9BACL</name>
<dbReference type="EMBL" id="CP018145">
    <property type="protein sequence ID" value="ASJ57240.1"/>
    <property type="molecule type" value="Genomic_DNA"/>
</dbReference>
<proteinExistence type="inferred from homology"/>
<protein>
    <submittedName>
        <fullName evidence="8">Iron(3+)-hydroxamate-binding protein yxeB</fullName>
    </submittedName>
</protein>
<evidence type="ECO:0000259" key="7">
    <source>
        <dbReference type="PROSITE" id="PS50983"/>
    </source>
</evidence>
<evidence type="ECO:0000313" key="9">
    <source>
        <dbReference type="Proteomes" id="UP000197781"/>
    </source>
</evidence>
<sequence length="335" mass="37190">MLTNKTVNAVLAVIFVFSLFLTACSGTNTATQATATDSASKPADKPTEAPTENKTRSIETPKGTIQIPDKPQRIVTDYYAGELIAVGGNVIGAETEAFKSPFTVEQLQNAQDVGSPRINVEKTLELAPDLIVVMYDDNYEALSKIAPTVYLPYGTATNIYDTVKLFGEVVGDKEKADKFIADFDKKAAWGREKLKGIVDENATVGLYELTNKGDLWIFGDHAGRGGQTVYNALKLKMPHADKSKEQTVQLSMETLPEYAADYMFVTFYNPEKNSEALKTLQESAVWNATPAAKNNQIFYNDYDTFYRYDPIAITAHIDMFVDMLIKRHEENKSKK</sequence>
<evidence type="ECO:0000256" key="4">
    <source>
        <dbReference type="ARBA" id="ARBA00022729"/>
    </source>
</evidence>
<dbReference type="PROSITE" id="PS50983">
    <property type="entry name" value="FE_B12_PBP"/>
    <property type="match status" value="1"/>
</dbReference>
<dbReference type="GO" id="GO:0030288">
    <property type="term" value="C:outer membrane-bounded periplasmic space"/>
    <property type="evidence" value="ECO:0007669"/>
    <property type="project" value="TreeGrafter"/>
</dbReference>
<dbReference type="Pfam" id="PF01497">
    <property type="entry name" value="Peripla_BP_2"/>
    <property type="match status" value="1"/>
</dbReference>
<feature type="domain" description="Fe/B12 periplasmic-binding" evidence="7">
    <location>
        <begin position="72"/>
        <end position="328"/>
    </location>
</feature>
<dbReference type="PANTHER" id="PTHR30532:SF26">
    <property type="entry name" value="IRON(3+)-HYDROXAMATE-BINDING PROTEIN FHUD"/>
    <property type="match status" value="1"/>
</dbReference>
<dbReference type="KEGG" id="bfm:BP422_29270"/>
<evidence type="ECO:0000313" key="8">
    <source>
        <dbReference type="EMBL" id="ASJ57240.1"/>
    </source>
</evidence>
<dbReference type="PANTHER" id="PTHR30532">
    <property type="entry name" value="IRON III DICITRATE-BINDING PERIPLASMIC PROTEIN"/>
    <property type="match status" value="1"/>
</dbReference>
<dbReference type="Proteomes" id="UP000197781">
    <property type="component" value="Chromosome"/>
</dbReference>
<evidence type="ECO:0000256" key="1">
    <source>
        <dbReference type="ARBA" id="ARBA00004196"/>
    </source>
</evidence>
<accession>A0A220MRT3</accession>
<dbReference type="InterPro" id="IPR051313">
    <property type="entry name" value="Bact_iron-sidero_bind"/>
</dbReference>
<evidence type="ECO:0000256" key="5">
    <source>
        <dbReference type="SAM" id="MobiDB-lite"/>
    </source>
</evidence>
<feature type="signal peptide" evidence="6">
    <location>
        <begin position="1"/>
        <end position="23"/>
    </location>
</feature>
<dbReference type="PROSITE" id="PS51257">
    <property type="entry name" value="PROKAR_LIPOPROTEIN"/>
    <property type="match status" value="1"/>
</dbReference>
<organism evidence="8 9">
    <name type="scientific">Brevibacillus formosus</name>
    <dbReference type="NCBI Taxonomy" id="54913"/>
    <lineage>
        <taxon>Bacteria</taxon>
        <taxon>Bacillati</taxon>
        <taxon>Bacillota</taxon>
        <taxon>Bacilli</taxon>
        <taxon>Bacillales</taxon>
        <taxon>Paenibacillaceae</taxon>
        <taxon>Brevibacillus</taxon>
    </lineage>
</organism>
<dbReference type="Gene3D" id="3.40.50.1980">
    <property type="entry name" value="Nitrogenase molybdenum iron protein domain"/>
    <property type="match status" value="2"/>
</dbReference>